<gene>
    <name evidence="1" type="ORF">PHMEG_0005542</name>
</gene>
<keyword evidence="2" id="KW-1185">Reference proteome</keyword>
<dbReference type="Proteomes" id="UP000198211">
    <property type="component" value="Unassembled WGS sequence"/>
</dbReference>
<reference evidence="2" key="1">
    <citation type="submission" date="2017-03" db="EMBL/GenBank/DDBJ databases">
        <title>Phytopthora megakarya and P. palmivora, two closely related causual agents of cacao black pod achieved similar genome size and gene model numbers by different mechanisms.</title>
        <authorList>
            <person name="Ali S."/>
            <person name="Shao J."/>
            <person name="Larry D.J."/>
            <person name="Kronmiller B."/>
            <person name="Shen D."/>
            <person name="Strem M.D."/>
            <person name="Melnick R.L."/>
            <person name="Guiltinan M.J."/>
            <person name="Tyler B.M."/>
            <person name="Meinhardt L.W."/>
            <person name="Bailey B.A."/>
        </authorList>
    </citation>
    <scope>NUCLEOTIDE SEQUENCE [LARGE SCALE GENOMIC DNA]</scope>
    <source>
        <strain evidence="2">zdho120</strain>
    </source>
</reference>
<sequence length="209" mass="24379">RFECNESKRRMFDLEHRGNHSEQISSRKRKGIHLTFKVEVDTAVLSGGTQAKVKLRLEAKYQDQELLTYMPSELQIKNRKSHLTRQLEKQTKITTFAELNEWASLRLCTTSRPFLVRTSLTEQLIKKLLQSTSRIQQGTLVLNVFHHQYKEDNTTKTSFGFVMTSRRSFRNVRCAVEGQQSDGLFAAADGTYRLHYDAFDAEFSKWYCN</sequence>
<dbReference type="AlphaFoldDB" id="A0A225WR53"/>
<comment type="caution">
    <text evidence="1">The sequence shown here is derived from an EMBL/GenBank/DDBJ whole genome shotgun (WGS) entry which is preliminary data.</text>
</comment>
<evidence type="ECO:0000313" key="2">
    <source>
        <dbReference type="Proteomes" id="UP000198211"/>
    </source>
</evidence>
<proteinExistence type="predicted"/>
<name>A0A225WR53_9STRA</name>
<accession>A0A225WR53</accession>
<protein>
    <submittedName>
        <fullName evidence="1">Uncharacterized protein</fullName>
    </submittedName>
</protein>
<dbReference type="OrthoDB" id="89303at2759"/>
<dbReference type="EMBL" id="NBNE01000361">
    <property type="protein sequence ID" value="OWZ20094.1"/>
    <property type="molecule type" value="Genomic_DNA"/>
</dbReference>
<feature type="non-terminal residue" evidence="1">
    <location>
        <position position="1"/>
    </location>
</feature>
<organism evidence="1 2">
    <name type="scientific">Phytophthora megakarya</name>
    <dbReference type="NCBI Taxonomy" id="4795"/>
    <lineage>
        <taxon>Eukaryota</taxon>
        <taxon>Sar</taxon>
        <taxon>Stramenopiles</taxon>
        <taxon>Oomycota</taxon>
        <taxon>Peronosporomycetes</taxon>
        <taxon>Peronosporales</taxon>
        <taxon>Peronosporaceae</taxon>
        <taxon>Phytophthora</taxon>
    </lineage>
</organism>
<evidence type="ECO:0000313" key="1">
    <source>
        <dbReference type="EMBL" id="OWZ20094.1"/>
    </source>
</evidence>